<dbReference type="PROSITE" id="PS51118">
    <property type="entry name" value="HTH_HXLR"/>
    <property type="match status" value="1"/>
</dbReference>
<evidence type="ECO:0000313" key="5">
    <source>
        <dbReference type="EMBL" id="ABS54906.1"/>
    </source>
</evidence>
<evidence type="ECO:0000259" key="4">
    <source>
        <dbReference type="PROSITE" id="PS51118"/>
    </source>
</evidence>
<dbReference type="InterPro" id="IPR036388">
    <property type="entry name" value="WH-like_DNA-bd_sf"/>
</dbReference>
<sequence length="159" mass="17919">MTKNDDFWRWIEAALNVIGGKWKLLIVIALRDGTQRFSEISHKLPAISERMLVKQLREMEHDGIITRKVYPVVPAKVEYSLTQSGEKLIPVLKILGIWSIIYLGSDVAGKGLSEPVKVDPGKLRQLLEDLDGILQDADKKIKRQSNRTSQTISINSGKN</sequence>
<organism evidence="5 6">
    <name type="scientific">Methanoregula boonei (strain DSM 21154 / JCM 14090 / 6A8)</name>
    <dbReference type="NCBI Taxonomy" id="456442"/>
    <lineage>
        <taxon>Archaea</taxon>
        <taxon>Methanobacteriati</taxon>
        <taxon>Methanobacteriota</taxon>
        <taxon>Stenosarchaea group</taxon>
        <taxon>Methanomicrobia</taxon>
        <taxon>Methanomicrobiales</taxon>
        <taxon>Methanoregulaceae</taxon>
        <taxon>Methanoregula</taxon>
    </lineage>
</organism>
<dbReference type="RefSeq" id="WP_011991394.1">
    <property type="nucleotide sequence ID" value="NC_009712.1"/>
</dbReference>
<dbReference type="Gene3D" id="1.10.10.10">
    <property type="entry name" value="Winged helix-like DNA-binding domain superfamily/Winged helix DNA-binding domain"/>
    <property type="match status" value="1"/>
</dbReference>
<gene>
    <name evidence="5" type="ordered locus">Mboo_0386</name>
</gene>
<dbReference type="Proteomes" id="UP000002408">
    <property type="component" value="Chromosome"/>
</dbReference>
<dbReference type="Pfam" id="PF01638">
    <property type="entry name" value="HxlR"/>
    <property type="match status" value="1"/>
</dbReference>
<keyword evidence="6" id="KW-1185">Reference proteome</keyword>
<evidence type="ECO:0000256" key="2">
    <source>
        <dbReference type="ARBA" id="ARBA00023125"/>
    </source>
</evidence>
<dbReference type="GeneID" id="5410617"/>
<keyword evidence="3" id="KW-0804">Transcription</keyword>
<dbReference type="SUPFAM" id="SSF46785">
    <property type="entry name" value="Winged helix' DNA-binding domain"/>
    <property type="match status" value="1"/>
</dbReference>
<proteinExistence type="predicted"/>
<keyword evidence="1" id="KW-0805">Transcription regulation</keyword>
<dbReference type="OrthoDB" id="10490at2157"/>
<name>A7I595_METB6</name>
<evidence type="ECO:0000313" key="6">
    <source>
        <dbReference type="Proteomes" id="UP000002408"/>
    </source>
</evidence>
<evidence type="ECO:0000256" key="3">
    <source>
        <dbReference type="ARBA" id="ARBA00023163"/>
    </source>
</evidence>
<dbReference type="KEGG" id="mbn:Mboo_0386"/>
<keyword evidence="2" id="KW-0238">DNA-binding</keyword>
<dbReference type="STRING" id="456442.Mboo_0386"/>
<reference evidence="6" key="1">
    <citation type="journal article" date="2015" name="Microbiology">
        <title>Genome of Methanoregula boonei 6A8 reveals adaptations to oligotrophic peatland environments.</title>
        <authorList>
            <person name="Braeuer S."/>
            <person name="Cadillo-Quiroz H."/>
            <person name="Kyrpides N."/>
            <person name="Woyke T."/>
            <person name="Goodwin L."/>
            <person name="Detter C."/>
            <person name="Podell S."/>
            <person name="Yavitt J.B."/>
            <person name="Zinder S.H."/>
        </authorList>
    </citation>
    <scope>NUCLEOTIDE SEQUENCE [LARGE SCALE GENOMIC DNA]</scope>
    <source>
        <strain evidence="6">DSM 21154 / JCM 14090 / 6A8</strain>
    </source>
</reference>
<dbReference type="eggNOG" id="arCOG01057">
    <property type="taxonomic scope" value="Archaea"/>
</dbReference>
<dbReference type="PANTHER" id="PTHR33204:SF29">
    <property type="entry name" value="TRANSCRIPTIONAL REGULATOR"/>
    <property type="match status" value="1"/>
</dbReference>
<dbReference type="EMBL" id="CP000780">
    <property type="protein sequence ID" value="ABS54906.1"/>
    <property type="molecule type" value="Genomic_DNA"/>
</dbReference>
<dbReference type="HOGENOM" id="CLU_111585_5_1_2"/>
<dbReference type="PANTHER" id="PTHR33204">
    <property type="entry name" value="TRANSCRIPTIONAL REGULATOR, MARR FAMILY"/>
    <property type="match status" value="1"/>
</dbReference>
<dbReference type="InterPro" id="IPR036390">
    <property type="entry name" value="WH_DNA-bd_sf"/>
</dbReference>
<dbReference type="InterPro" id="IPR002577">
    <property type="entry name" value="HTH_HxlR"/>
</dbReference>
<feature type="domain" description="HTH hxlR-type" evidence="4">
    <location>
        <begin position="4"/>
        <end position="107"/>
    </location>
</feature>
<dbReference type="GO" id="GO:0003677">
    <property type="term" value="F:DNA binding"/>
    <property type="evidence" value="ECO:0007669"/>
    <property type="project" value="UniProtKB-KW"/>
</dbReference>
<accession>A7I595</accession>
<protein>
    <submittedName>
        <fullName evidence="5">Transcriptional regulator, HxlR family</fullName>
    </submittedName>
</protein>
<evidence type="ECO:0000256" key="1">
    <source>
        <dbReference type="ARBA" id="ARBA00023015"/>
    </source>
</evidence>
<dbReference type="AlphaFoldDB" id="A7I595"/>